<dbReference type="PANTHER" id="PTHR10884:SF14">
    <property type="entry name" value="NADH DEHYDROGENASE [UBIQUINONE] IRON-SULFUR PROTEIN 3, MITOCHONDRIAL"/>
    <property type="match status" value="1"/>
</dbReference>
<dbReference type="InterPro" id="IPR037232">
    <property type="entry name" value="NADH_quin_OxRdtase_su_C/D-like"/>
</dbReference>
<dbReference type="PANTHER" id="PTHR10884">
    <property type="entry name" value="NADH DEHYDROGENASE UBIQUINONE IRON-SULFUR PROTEIN 3"/>
    <property type="match status" value="1"/>
</dbReference>
<dbReference type="InterPro" id="IPR020396">
    <property type="entry name" value="NADH_UbQ_OxRdtase_CS"/>
</dbReference>
<protein>
    <submittedName>
        <fullName evidence="9">NAD(P)H-quinone oxidoreductase subunit J, chloroplastic</fullName>
    </submittedName>
</protein>
<evidence type="ECO:0000256" key="4">
    <source>
        <dbReference type="SAM" id="Phobius"/>
    </source>
</evidence>
<dbReference type="Proteomes" id="UP000323011">
    <property type="component" value="Mitochondrion MT"/>
</dbReference>
<sequence length="210" mass="24030">MINYNYIFTDILSPLSLSFNNFYLLKSIYYFLLCTLFPALFVGLSRSAEILVYSPLEIILPASVTLASLSLFQLESLVDIACADYIQTQERFLLFYPLLSHSFSLRVGIVTLAHDLEWLSSLCSIFPNANWAEREAWDMFGVGFLSHPDLRRILTDYGFKGHPLRKDFPLLGYLEVSFNNLVEFVEYLPVSISLSPRIFAVTNELAFAYC</sequence>
<dbReference type="EMBL" id="VLTN01000170">
    <property type="protein sequence ID" value="KAA0145448.1"/>
    <property type="molecule type" value="Genomic_DNA"/>
</dbReference>
<organism evidence="9">
    <name type="scientific">Cafeteria roenbergensis</name>
    <name type="common">Marine flagellate</name>
    <dbReference type="NCBI Taxonomy" id="33653"/>
    <lineage>
        <taxon>Eukaryota</taxon>
        <taxon>Sar</taxon>
        <taxon>Stramenopiles</taxon>
        <taxon>Bigyra</taxon>
        <taxon>Opalozoa</taxon>
        <taxon>Bicosoecida</taxon>
        <taxon>Cafeteriaceae</taxon>
        <taxon>Cafeteria</taxon>
    </lineage>
</organism>
<dbReference type="Gene3D" id="3.30.460.80">
    <property type="entry name" value="NADH:ubiquinone oxidoreductase, 30kDa subunit"/>
    <property type="match status" value="1"/>
</dbReference>
<keyword evidence="10" id="KW-1185">Reference proteome</keyword>
<dbReference type="PROSITE" id="PS00542">
    <property type="entry name" value="COMPLEX1_30K"/>
    <property type="match status" value="1"/>
</dbReference>
<geneLocation type="mitochondrion" evidence="9"/>
<dbReference type="Proteomes" id="UP000324907">
    <property type="component" value="Mitochondrion MT"/>
</dbReference>
<evidence type="ECO:0000313" key="6">
    <source>
        <dbReference type="EMBL" id="KAA0145448.1"/>
    </source>
</evidence>
<keyword evidence="9" id="KW-0496">Mitochondrion</keyword>
<proteinExistence type="inferred from homology"/>
<dbReference type="OrthoDB" id="37721at2759"/>
<gene>
    <name evidence="9" type="primary">ndhJ</name>
    <name evidence="9" type="ORF">FNF27_10035</name>
    <name evidence="7" type="ORF">FNF28_10031</name>
    <name evidence="6" type="ORF">FNF29_10034</name>
    <name evidence="8" type="ORF">FNF31_10037</name>
</gene>
<comment type="similarity">
    <text evidence="1 3">Belongs to the complex I 30 kDa subunit family.</text>
</comment>
<keyword evidence="3" id="KW-1278">Translocase</keyword>
<evidence type="ECO:0000313" key="8">
    <source>
        <dbReference type="EMBL" id="KAA0145521.1"/>
    </source>
</evidence>
<dbReference type="InterPro" id="IPR001268">
    <property type="entry name" value="NADH_UbQ_OxRdtase_30kDa_su"/>
</dbReference>
<reference evidence="9 10" key="1">
    <citation type="submission" date="2019-07" db="EMBL/GenBank/DDBJ databases">
        <title>Genomes of Cafeteria roenbergensis.</title>
        <authorList>
            <person name="Fischer M.G."/>
            <person name="Hackl T."/>
            <person name="Roman M."/>
        </authorList>
    </citation>
    <scope>NUCLEOTIDE SEQUENCE [LARGE SCALE GENOMIC DNA]</scope>
    <source>
        <strain evidence="6 10">BVI</strain>
        <strain evidence="8">Cflag</strain>
        <strain evidence="9">E4-10P</strain>
        <strain evidence="7">RCC970-E3</strain>
    </source>
</reference>
<evidence type="ECO:0000313" key="10">
    <source>
        <dbReference type="Proteomes" id="UP000323011"/>
    </source>
</evidence>
<dbReference type="GO" id="GO:0016651">
    <property type="term" value="F:oxidoreductase activity, acting on NAD(P)H"/>
    <property type="evidence" value="ECO:0007669"/>
    <property type="project" value="InterPro"/>
</dbReference>
<evidence type="ECO:0000313" key="9">
    <source>
        <dbReference type="EMBL" id="KAA0158037.1"/>
    </source>
</evidence>
<evidence type="ECO:0000256" key="2">
    <source>
        <dbReference type="ARBA" id="ARBA00022448"/>
    </source>
</evidence>
<feature type="transmembrane region" description="Helical" evidence="4">
    <location>
        <begin position="22"/>
        <end position="43"/>
    </location>
</feature>
<dbReference type="EMBL" id="VLTL01000396">
    <property type="protein sequence ID" value="KAA0145482.1"/>
    <property type="molecule type" value="Genomic_DNA"/>
</dbReference>
<keyword evidence="4" id="KW-1133">Transmembrane helix</keyword>
<name>A0A5A8D040_CAFRO</name>
<dbReference type="EMBL" id="VLTM01000270">
    <property type="protein sequence ID" value="KAA0145521.1"/>
    <property type="molecule type" value="Genomic_DNA"/>
</dbReference>
<keyword evidence="4" id="KW-0472">Membrane</keyword>
<evidence type="ECO:0000256" key="1">
    <source>
        <dbReference type="ARBA" id="ARBA00007569"/>
    </source>
</evidence>
<dbReference type="EMBL" id="VLTO01000218">
    <property type="protein sequence ID" value="KAA0158037.1"/>
    <property type="molecule type" value="Genomic_DNA"/>
</dbReference>
<evidence type="ECO:0000313" key="7">
    <source>
        <dbReference type="EMBL" id="KAA0145482.1"/>
    </source>
</evidence>
<feature type="domain" description="NADH:ubiquinone oxidoreductase 30kDa subunit" evidence="5">
    <location>
        <begin position="64"/>
        <end position="173"/>
    </location>
</feature>
<dbReference type="AlphaFoldDB" id="A0A5A8D040"/>
<evidence type="ECO:0000256" key="3">
    <source>
        <dbReference type="RuleBase" id="RU003456"/>
    </source>
</evidence>
<dbReference type="GO" id="GO:0008137">
    <property type="term" value="F:NADH dehydrogenase (ubiquinone) activity"/>
    <property type="evidence" value="ECO:0007669"/>
    <property type="project" value="InterPro"/>
</dbReference>
<dbReference type="Proteomes" id="UP000325113">
    <property type="component" value="Mitochondrion MT"/>
</dbReference>
<dbReference type="Pfam" id="PF00329">
    <property type="entry name" value="Complex1_30kDa"/>
    <property type="match status" value="1"/>
</dbReference>
<evidence type="ECO:0000259" key="5">
    <source>
        <dbReference type="Pfam" id="PF00329"/>
    </source>
</evidence>
<keyword evidence="4" id="KW-0812">Transmembrane</keyword>
<keyword evidence="2 3" id="KW-0813">Transport</keyword>
<keyword evidence="3" id="KW-0520">NAD</keyword>
<dbReference type="Proteomes" id="UP000322899">
    <property type="component" value="Mitochondrion MT"/>
</dbReference>
<accession>A0A5A8D040</accession>
<comment type="caution">
    <text evidence="9">The sequence shown here is derived from an EMBL/GenBank/DDBJ whole genome shotgun (WGS) entry which is preliminary data.</text>
</comment>
<dbReference type="SUPFAM" id="SSF143243">
    <property type="entry name" value="Nqo5-like"/>
    <property type="match status" value="1"/>
</dbReference>